<dbReference type="PANTHER" id="PTHR43353:SF5">
    <property type="entry name" value="SUCCINATE-SEMIALDEHYDE DEHYDROGENASE, MITOCHONDRIAL"/>
    <property type="match status" value="1"/>
</dbReference>
<dbReference type="InterPro" id="IPR015590">
    <property type="entry name" value="Aldehyde_DH_dom"/>
</dbReference>
<keyword evidence="1" id="KW-0560">Oxidoreductase</keyword>
<dbReference type="Pfam" id="PF07039">
    <property type="entry name" value="SGF29_Tudor"/>
    <property type="match status" value="1"/>
</dbReference>
<dbReference type="SUPFAM" id="SSF53720">
    <property type="entry name" value="ALDH-like"/>
    <property type="match status" value="1"/>
</dbReference>
<evidence type="ECO:0000259" key="3">
    <source>
        <dbReference type="Pfam" id="PF07039"/>
    </source>
</evidence>
<organism evidence="4 5">
    <name type="scientific">Tilletia controversa</name>
    <name type="common">dwarf bunt fungus</name>
    <dbReference type="NCBI Taxonomy" id="13291"/>
    <lineage>
        <taxon>Eukaryota</taxon>
        <taxon>Fungi</taxon>
        <taxon>Dikarya</taxon>
        <taxon>Basidiomycota</taxon>
        <taxon>Ustilaginomycotina</taxon>
        <taxon>Exobasidiomycetes</taxon>
        <taxon>Tilletiales</taxon>
        <taxon>Tilletiaceae</taxon>
        <taxon>Tilletia</taxon>
    </lineage>
</organism>
<dbReference type="GO" id="GO:0004777">
    <property type="term" value="F:succinate-semialdehyde dehydrogenase (NAD+) activity"/>
    <property type="evidence" value="ECO:0007669"/>
    <property type="project" value="TreeGrafter"/>
</dbReference>
<dbReference type="Pfam" id="PF00171">
    <property type="entry name" value="Aldedh"/>
    <property type="match status" value="1"/>
</dbReference>
<dbReference type="InterPro" id="IPR050740">
    <property type="entry name" value="Aldehyde_DH_Superfamily"/>
</dbReference>
<evidence type="ECO:0000313" key="5">
    <source>
        <dbReference type="Proteomes" id="UP000077684"/>
    </source>
</evidence>
<dbReference type="GO" id="GO:0009450">
    <property type="term" value="P:gamma-aminobutyric acid catabolic process"/>
    <property type="evidence" value="ECO:0007669"/>
    <property type="project" value="TreeGrafter"/>
</dbReference>
<comment type="caution">
    <text evidence="4">The sequence shown here is derived from an EMBL/GenBank/DDBJ whole genome shotgun (WGS) entry which is preliminary data.</text>
</comment>
<proteinExistence type="predicted"/>
<dbReference type="InterPro" id="IPR016163">
    <property type="entry name" value="Ald_DH_C"/>
</dbReference>
<gene>
    <name evidence="4" type="ORF">A4X06_0g5510</name>
</gene>
<accession>A0A8X7MQS4</accession>
<keyword evidence="5" id="KW-1185">Reference proteome</keyword>
<dbReference type="InterPro" id="IPR010750">
    <property type="entry name" value="SGF29_tudor-like_dom"/>
</dbReference>
<dbReference type="PANTHER" id="PTHR43353">
    <property type="entry name" value="SUCCINATE-SEMIALDEHYDE DEHYDROGENASE, MITOCHONDRIAL"/>
    <property type="match status" value="1"/>
</dbReference>
<dbReference type="InterPro" id="IPR016161">
    <property type="entry name" value="Ald_DH/histidinol_DH"/>
</dbReference>
<feature type="domain" description="SGF29 C-terminal" evidence="3">
    <location>
        <begin position="35"/>
        <end position="91"/>
    </location>
</feature>
<name>A0A8X7MQS4_9BASI</name>
<reference evidence="4" key="2">
    <citation type="journal article" date="2019" name="IMA Fungus">
        <title>Genome sequencing and comparison of five Tilletia species to identify candidate genes for the detection of regulated species infecting wheat.</title>
        <authorList>
            <person name="Nguyen H.D.T."/>
            <person name="Sultana T."/>
            <person name="Kesanakurti P."/>
            <person name="Hambleton S."/>
        </authorList>
    </citation>
    <scope>NUCLEOTIDE SEQUENCE</scope>
    <source>
        <strain evidence="4">DAOMC 236426</strain>
    </source>
</reference>
<sequence>MSQPFASSWKDLGKLSERLESEDKKNGIAICGPRPSRRGSDRATWNRALEAIVPLPETVRTQPSHDYTYGSRMMALNPDTTCLYRATIVSGGRCLVIVETPASLAAHLLVTNPDAKAQGVVIAYDGRHGSNNFSKALAAEVEKFVVGYGIEEGVTHGPLVSEAGQKKVEDHVNESVEKGVKVLVGGKRGEGLIFEPAVLVDLP</sequence>
<dbReference type="Gene3D" id="3.40.309.10">
    <property type="entry name" value="Aldehyde Dehydrogenase, Chain A, domain 2"/>
    <property type="match status" value="1"/>
</dbReference>
<protein>
    <submittedName>
        <fullName evidence="4">Uncharacterized protein</fullName>
    </submittedName>
</protein>
<dbReference type="GO" id="GO:0005737">
    <property type="term" value="C:cytoplasm"/>
    <property type="evidence" value="ECO:0007669"/>
    <property type="project" value="TreeGrafter"/>
</dbReference>
<evidence type="ECO:0000259" key="2">
    <source>
        <dbReference type="Pfam" id="PF00171"/>
    </source>
</evidence>
<reference evidence="4" key="1">
    <citation type="submission" date="2016-04" db="EMBL/GenBank/DDBJ databases">
        <authorList>
            <person name="Nguyen H.D."/>
            <person name="Samba Siva P."/>
            <person name="Cullis J."/>
            <person name="Levesque C.A."/>
            <person name="Hambleton S."/>
        </authorList>
    </citation>
    <scope>NUCLEOTIDE SEQUENCE</scope>
    <source>
        <strain evidence="4">DAOMC 236426</strain>
    </source>
</reference>
<dbReference type="Proteomes" id="UP000077684">
    <property type="component" value="Unassembled WGS sequence"/>
</dbReference>
<dbReference type="EMBL" id="LWDE02000685">
    <property type="protein sequence ID" value="KAE8245661.1"/>
    <property type="molecule type" value="Genomic_DNA"/>
</dbReference>
<evidence type="ECO:0000313" key="4">
    <source>
        <dbReference type="EMBL" id="KAE8245661.1"/>
    </source>
</evidence>
<feature type="domain" description="Aldehyde dehydrogenase" evidence="2">
    <location>
        <begin position="131"/>
        <end position="202"/>
    </location>
</feature>
<evidence type="ECO:0000256" key="1">
    <source>
        <dbReference type="ARBA" id="ARBA00023002"/>
    </source>
</evidence>
<dbReference type="AlphaFoldDB" id="A0A8X7MQS4"/>